<gene>
    <name evidence="3" type="ORF">LCGC14_2281270</name>
</gene>
<dbReference type="Pfam" id="PF07282">
    <property type="entry name" value="Cas12f1-like_TNB"/>
    <property type="match status" value="1"/>
</dbReference>
<dbReference type="AlphaFoldDB" id="A0A0F9F6K4"/>
<organism evidence="3">
    <name type="scientific">marine sediment metagenome</name>
    <dbReference type="NCBI Taxonomy" id="412755"/>
    <lineage>
        <taxon>unclassified sequences</taxon>
        <taxon>metagenomes</taxon>
        <taxon>ecological metagenomes</taxon>
    </lineage>
</organism>
<evidence type="ECO:0000259" key="2">
    <source>
        <dbReference type="Pfam" id="PF07282"/>
    </source>
</evidence>
<dbReference type="GO" id="GO:0003677">
    <property type="term" value="F:DNA binding"/>
    <property type="evidence" value="ECO:0007669"/>
    <property type="project" value="UniProtKB-KW"/>
</dbReference>
<feature type="domain" description="Cas12f1-like TNB" evidence="2">
    <location>
        <begin position="176"/>
        <end position="240"/>
    </location>
</feature>
<evidence type="ECO:0000313" key="3">
    <source>
        <dbReference type="EMBL" id="KKL52855.1"/>
    </source>
</evidence>
<accession>A0A0F9F6K4</accession>
<reference evidence="3" key="1">
    <citation type="journal article" date="2015" name="Nature">
        <title>Complex archaea that bridge the gap between prokaryotes and eukaryotes.</title>
        <authorList>
            <person name="Spang A."/>
            <person name="Saw J.H."/>
            <person name="Jorgensen S.L."/>
            <person name="Zaremba-Niedzwiedzka K."/>
            <person name="Martijn J."/>
            <person name="Lind A.E."/>
            <person name="van Eijk R."/>
            <person name="Schleper C."/>
            <person name="Guy L."/>
            <person name="Ettema T.J."/>
        </authorList>
    </citation>
    <scope>NUCLEOTIDE SEQUENCE</scope>
</reference>
<dbReference type="InterPro" id="IPR010095">
    <property type="entry name" value="Cas12f1-like_TNB"/>
</dbReference>
<feature type="non-terminal residue" evidence="3">
    <location>
        <position position="1"/>
    </location>
</feature>
<comment type="caution">
    <text evidence="3">The sequence shown here is derived from an EMBL/GenBank/DDBJ whole genome shotgun (WGS) entry which is preliminary data.</text>
</comment>
<proteinExistence type="predicted"/>
<name>A0A0F9F6K4_9ZZZZ</name>
<protein>
    <recommendedName>
        <fullName evidence="2">Cas12f1-like TNB domain-containing protein</fullName>
    </recommendedName>
</protein>
<dbReference type="EMBL" id="LAZR01031745">
    <property type="protein sequence ID" value="KKL52855.1"/>
    <property type="molecule type" value="Genomic_DNA"/>
</dbReference>
<sequence>EPELDARFIKQDWNNRTSFDGIITLTSLGNKLKISLPVKKSKHFNKLLNKGTIKSGIRLSKHNLTFNFDMPTPKPKTEGKTIGLDIGIKNIYSLSTGFTSQPCNHNHTLDSITKKLSRKTKGSKAFEQTQQHRINYINWSLNQIDFSNIYTLRIENIKYLRKHKRTSRYLSHFTYTEIYDKIEDLTSTNGVRLVKVNPTYTSQRCSNCGWVRSSNRKGKLFNCNVCKFSIDADINAALNISANLPSISKVKRLKQRNRKGFYWNALGEKCIVSSTQNLI</sequence>
<keyword evidence="1" id="KW-0238">DNA-binding</keyword>
<evidence type="ECO:0000256" key="1">
    <source>
        <dbReference type="ARBA" id="ARBA00023125"/>
    </source>
</evidence>